<dbReference type="EMBL" id="BK015909">
    <property type="protein sequence ID" value="DAF84792.1"/>
    <property type="molecule type" value="Genomic_DNA"/>
</dbReference>
<feature type="coiled-coil region" evidence="1">
    <location>
        <begin position="29"/>
        <end position="56"/>
    </location>
</feature>
<keyword evidence="1" id="KW-0175">Coiled coil</keyword>
<dbReference type="Gene3D" id="2.30.110.40">
    <property type="entry name" value="Phage tail tube protein"/>
    <property type="match status" value="1"/>
</dbReference>
<dbReference type="Pfam" id="PF09393">
    <property type="entry name" value="DUF2001"/>
    <property type="match status" value="1"/>
</dbReference>
<reference evidence="2" key="1">
    <citation type="journal article" date="2021" name="Proc. Natl. Acad. Sci. U.S.A.">
        <title>A Catalog of Tens of Thousands of Viruses from Human Metagenomes Reveals Hidden Associations with Chronic Diseases.</title>
        <authorList>
            <person name="Tisza M.J."/>
            <person name="Buck C.B."/>
        </authorList>
    </citation>
    <scope>NUCLEOTIDE SEQUENCE</scope>
    <source>
        <strain evidence="2">Ctm6w13</strain>
    </source>
</reference>
<evidence type="ECO:0000313" key="2">
    <source>
        <dbReference type="EMBL" id="DAF84792.1"/>
    </source>
</evidence>
<dbReference type="InterPro" id="IPR038628">
    <property type="entry name" value="XkdM-like_sf"/>
</dbReference>
<dbReference type="InterPro" id="IPR018989">
    <property type="entry name" value="DUF2001"/>
</dbReference>
<organism evidence="2">
    <name type="scientific">Myoviridae sp. ctm6w13</name>
    <dbReference type="NCBI Taxonomy" id="2825167"/>
    <lineage>
        <taxon>Viruses</taxon>
        <taxon>Duplodnaviria</taxon>
        <taxon>Heunggongvirae</taxon>
        <taxon>Uroviricota</taxon>
        <taxon>Caudoviricetes</taxon>
    </lineage>
</organism>
<evidence type="ECO:0000256" key="1">
    <source>
        <dbReference type="SAM" id="Coils"/>
    </source>
</evidence>
<sequence length="160" mass="17865">MALSAIRTMHAKDVISAKLASAYVSVKGERFLLFQAKKLEAKLEKKKEEVAILGRMAKGHKATSVNGTGSMTIYKNTPLFDRMLLEFKSTGKDTYFDLQITNEDPTSEAGRQVTILKDCNIDSGIIAAFDADGEWLEQDVDFTFEDVEQPTQFKMLDGMQ</sequence>
<dbReference type="SUPFAM" id="SSF69279">
    <property type="entry name" value="Phage tail proteins"/>
    <property type="match status" value="1"/>
</dbReference>
<protein>
    <submittedName>
        <fullName evidence="2">Tail tube protein</fullName>
    </submittedName>
</protein>
<proteinExistence type="predicted"/>
<accession>A0A8S5TRI7</accession>
<name>A0A8S5TRI7_9CAUD</name>